<dbReference type="GO" id="GO:0002238">
    <property type="term" value="P:response to molecule of fungal origin"/>
    <property type="evidence" value="ECO:0007669"/>
    <property type="project" value="UniProtKB-ARBA"/>
</dbReference>
<evidence type="ECO:0000256" key="2">
    <source>
        <dbReference type="ARBA" id="ARBA00022666"/>
    </source>
</evidence>
<dbReference type="AlphaFoldDB" id="A0AAV3QZZ3"/>
<keyword evidence="2" id="KW-0266">Ethylene biosynthesis</keyword>
<evidence type="ECO:0000256" key="1">
    <source>
        <dbReference type="ARBA" id="ARBA00008056"/>
    </source>
</evidence>
<dbReference type="Pfam" id="PF14226">
    <property type="entry name" value="DIOX_N"/>
    <property type="match status" value="1"/>
</dbReference>
<evidence type="ECO:0000313" key="14">
    <source>
        <dbReference type="Proteomes" id="UP001454036"/>
    </source>
</evidence>
<dbReference type="EMBL" id="BAABME010006378">
    <property type="protein sequence ID" value="GAA0168198.1"/>
    <property type="molecule type" value="Genomic_DNA"/>
</dbReference>
<evidence type="ECO:0000256" key="7">
    <source>
        <dbReference type="ARBA" id="ARBA00037892"/>
    </source>
</evidence>
<comment type="similarity">
    <text evidence="1 10">Belongs to the iron/ascorbate-dependent oxidoreductase family.</text>
</comment>
<dbReference type="GO" id="GO:0009815">
    <property type="term" value="F:1-aminocyclopropane-1-carboxylate oxidase activity"/>
    <property type="evidence" value="ECO:0007669"/>
    <property type="project" value="UniProtKB-EC"/>
</dbReference>
<dbReference type="GO" id="GO:0009693">
    <property type="term" value="P:ethylene biosynthetic process"/>
    <property type="evidence" value="ECO:0007669"/>
    <property type="project" value="UniProtKB-KW"/>
</dbReference>
<protein>
    <recommendedName>
        <fullName evidence="8">aminocyclopropanecarboxylate oxidase</fullName>
        <ecNumber evidence="8">1.14.17.4</ecNumber>
    </recommendedName>
</protein>
<evidence type="ECO:0000313" key="13">
    <source>
        <dbReference type="EMBL" id="GAA0168198.1"/>
    </source>
</evidence>
<dbReference type="GO" id="GO:0031418">
    <property type="term" value="F:L-ascorbic acid binding"/>
    <property type="evidence" value="ECO:0007669"/>
    <property type="project" value="UniProtKB-KW"/>
</dbReference>
<dbReference type="PANTHER" id="PTHR47991">
    <property type="entry name" value="OXOGLUTARATE/IRON-DEPENDENT DIOXYGENASE"/>
    <property type="match status" value="1"/>
</dbReference>
<dbReference type="InterPro" id="IPR044861">
    <property type="entry name" value="IPNS-like_FE2OG_OXY"/>
</dbReference>
<dbReference type="Pfam" id="PF03171">
    <property type="entry name" value="2OG-FeII_Oxy"/>
    <property type="match status" value="1"/>
</dbReference>
<dbReference type="InterPro" id="IPR050295">
    <property type="entry name" value="Plant_2OG-oxidoreductases"/>
</dbReference>
<dbReference type="InterPro" id="IPR005123">
    <property type="entry name" value="Oxoglu/Fe-dep_dioxygenase_dom"/>
</dbReference>
<dbReference type="SUPFAM" id="SSF51197">
    <property type="entry name" value="Clavaminate synthase-like"/>
    <property type="match status" value="1"/>
</dbReference>
<comment type="pathway">
    <text evidence="7">Alkene biosynthesis; ethylene biosynthesis via S-adenosyl-L-methionine; ethylene from S-adenosyl-L-methionine: step 2/2.</text>
</comment>
<keyword evidence="14" id="KW-1185">Reference proteome</keyword>
<dbReference type="InterPro" id="IPR026992">
    <property type="entry name" value="DIOX_N"/>
</dbReference>
<dbReference type="Gene3D" id="2.60.120.330">
    <property type="entry name" value="B-lactam Antibiotic, Isopenicillin N Synthase, Chain"/>
    <property type="match status" value="1"/>
</dbReference>
<feature type="domain" description="Fe2OG dioxygenase" evidence="12">
    <location>
        <begin position="149"/>
        <end position="252"/>
    </location>
</feature>
<dbReference type="InterPro" id="IPR027443">
    <property type="entry name" value="IPNS-like_sf"/>
</dbReference>
<gene>
    <name evidence="13" type="ORF">LIER_22967</name>
</gene>
<keyword evidence="3 10" id="KW-0479">Metal-binding</keyword>
<evidence type="ECO:0000256" key="8">
    <source>
        <dbReference type="ARBA" id="ARBA00039090"/>
    </source>
</evidence>
<name>A0AAV3QZZ3_LITER</name>
<comment type="caution">
    <text evidence="13">The sequence shown here is derived from an EMBL/GenBank/DDBJ whole genome shotgun (WGS) entry which is preliminary data.</text>
</comment>
<evidence type="ECO:0000256" key="11">
    <source>
        <dbReference type="SAM" id="Coils"/>
    </source>
</evidence>
<organism evidence="13 14">
    <name type="scientific">Lithospermum erythrorhizon</name>
    <name type="common">Purple gromwell</name>
    <name type="synonym">Lithospermum officinale var. erythrorhizon</name>
    <dbReference type="NCBI Taxonomy" id="34254"/>
    <lineage>
        <taxon>Eukaryota</taxon>
        <taxon>Viridiplantae</taxon>
        <taxon>Streptophyta</taxon>
        <taxon>Embryophyta</taxon>
        <taxon>Tracheophyta</taxon>
        <taxon>Spermatophyta</taxon>
        <taxon>Magnoliopsida</taxon>
        <taxon>eudicotyledons</taxon>
        <taxon>Gunneridae</taxon>
        <taxon>Pentapetalae</taxon>
        <taxon>asterids</taxon>
        <taxon>lamiids</taxon>
        <taxon>Boraginales</taxon>
        <taxon>Boraginaceae</taxon>
        <taxon>Boraginoideae</taxon>
        <taxon>Lithospermeae</taxon>
        <taxon>Lithospermum</taxon>
    </lineage>
</organism>
<feature type="coiled-coil region" evidence="11">
    <location>
        <begin position="112"/>
        <end position="139"/>
    </location>
</feature>
<sequence>MEIPVIDFSKLDGEKRSDTMALLHQACQQWGCFMIENHGIDKELMEHVKNQVKQHYEENMKRSFYESEVAKKLENEEFSRDGDWESTFFIRHRPNSNISELTSLSTNLREVVDEYIDQLIKLAENLSELMSENLGLNKQHMKEVFSGSRGASVGTKVAIYPECPKPDLIRGLREHTDAGGIILLLQDEQIPGLEFLKDGEWVGIPPSRNNRIFVNTGDQVEVLSNGMYKSVLHRVKACQNGSRLSIATFYNPSGDALISPAPKMLYPTNYSFQDYLKSYAKTKFTDKGARFQSLKQA</sequence>
<dbReference type="FunFam" id="2.60.120.330:FF:000010">
    <property type="entry name" value="1-aminocyclopropane-1-carboxylate oxidase 1"/>
    <property type="match status" value="1"/>
</dbReference>
<keyword evidence="4" id="KW-0847">Vitamin C</keyword>
<evidence type="ECO:0000259" key="12">
    <source>
        <dbReference type="PROSITE" id="PS51471"/>
    </source>
</evidence>
<dbReference type="Proteomes" id="UP001454036">
    <property type="component" value="Unassembled WGS sequence"/>
</dbReference>
<dbReference type="GO" id="GO:0009805">
    <property type="term" value="P:coumarin biosynthetic process"/>
    <property type="evidence" value="ECO:0007669"/>
    <property type="project" value="UniProtKB-ARBA"/>
</dbReference>
<proteinExistence type="inferred from homology"/>
<evidence type="ECO:0000256" key="9">
    <source>
        <dbReference type="ARBA" id="ARBA00050579"/>
    </source>
</evidence>
<keyword evidence="6 10" id="KW-0408">Iron</keyword>
<evidence type="ECO:0000256" key="3">
    <source>
        <dbReference type="ARBA" id="ARBA00022723"/>
    </source>
</evidence>
<keyword evidence="5 10" id="KW-0560">Oxidoreductase</keyword>
<dbReference type="PROSITE" id="PS51471">
    <property type="entry name" value="FE2OG_OXY"/>
    <property type="match status" value="1"/>
</dbReference>
<dbReference type="EC" id="1.14.17.4" evidence="8"/>
<dbReference type="GO" id="GO:0046872">
    <property type="term" value="F:metal ion binding"/>
    <property type="evidence" value="ECO:0007669"/>
    <property type="project" value="UniProtKB-KW"/>
</dbReference>
<keyword evidence="11" id="KW-0175">Coiled coil</keyword>
<accession>A0AAV3QZZ3</accession>
<comment type="catalytic activity">
    <reaction evidence="9">
        <text>1-aminocyclopropane-1-carboxylate + L-ascorbate + O2 = ethene + L-dehydroascorbate + hydrogen cyanide + CO2 + 2 H2O</text>
        <dbReference type="Rhea" id="RHEA:23640"/>
        <dbReference type="ChEBI" id="CHEBI:15377"/>
        <dbReference type="ChEBI" id="CHEBI:15379"/>
        <dbReference type="ChEBI" id="CHEBI:16526"/>
        <dbReference type="ChEBI" id="CHEBI:18153"/>
        <dbReference type="ChEBI" id="CHEBI:18407"/>
        <dbReference type="ChEBI" id="CHEBI:38290"/>
        <dbReference type="ChEBI" id="CHEBI:58360"/>
        <dbReference type="ChEBI" id="CHEBI:58539"/>
        <dbReference type="EC" id="1.14.17.4"/>
    </reaction>
</comment>
<evidence type="ECO:0000256" key="4">
    <source>
        <dbReference type="ARBA" id="ARBA00022896"/>
    </source>
</evidence>
<evidence type="ECO:0000256" key="5">
    <source>
        <dbReference type="ARBA" id="ARBA00023002"/>
    </source>
</evidence>
<reference evidence="13 14" key="1">
    <citation type="submission" date="2024-01" db="EMBL/GenBank/DDBJ databases">
        <title>The complete chloroplast genome sequence of Lithospermum erythrorhizon: insights into the phylogenetic relationship among Boraginaceae species and the maternal lineages of purple gromwells.</title>
        <authorList>
            <person name="Okada T."/>
            <person name="Watanabe K."/>
        </authorList>
    </citation>
    <scope>NUCLEOTIDE SEQUENCE [LARGE SCALE GENOMIC DNA]</scope>
</reference>
<dbReference type="GO" id="GO:0016706">
    <property type="term" value="F:2-oxoglutarate-dependent dioxygenase activity"/>
    <property type="evidence" value="ECO:0007669"/>
    <property type="project" value="UniProtKB-ARBA"/>
</dbReference>
<evidence type="ECO:0000256" key="6">
    <source>
        <dbReference type="ARBA" id="ARBA00023004"/>
    </source>
</evidence>
<evidence type="ECO:0000256" key="10">
    <source>
        <dbReference type="RuleBase" id="RU003682"/>
    </source>
</evidence>